<name>A0A0F9XIJ1_9ZZZZ</name>
<evidence type="ECO:0000313" key="1">
    <source>
        <dbReference type="EMBL" id="KKN99026.1"/>
    </source>
</evidence>
<organism evidence="1">
    <name type="scientific">marine sediment metagenome</name>
    <dbReference type="NCBI Taxonomy" id="412755"/>
    <lineage>
        <taxon>unclassified sequences</taxon>
        <taxon>metagenomes</taxon>
        <taxon>ecological metagenomes</taxon>
    </lineage>
</organism>
<accession>A0A0F9XIJ1</accession>
<gene>
    <name evidence="1" type="ORF">LCGC14_0142710</name>
</gene>
<proteinExistence type="predicted"/>
<comment type="caution">
    <text evidence="1">The sequence shown here is derived from an EMBL/GenBank/DDBJ whole genome shotgun (WGS) entry which is preliminary data.</text>
</comment>
<dbReference type="EMBL" id="LAZR01000049">
    <property type="protein sequence ID" value="KKN99026.1"/>
    <property type="molecule type" value="Genomic_DNA"/>
</dbReference>
<sequence>MSHVLSIAEEILANDLILCQADEIYQDLMYLERNGVWKGPGCPKWVKELKSHFNVPGAADTVIILVAWRAIAKKYYAEVIR</sequence>
<protein>
    <submittedName>
        <fullName evidence="1">Uncharacterized protein</fullName>
    </submittedName>
</protein>
<dbReference type="AlphaFoldDB" id="A0A0F9XIJ1"/>
<reference evidence="1" key="1">
    <citation type="journal article" date="2015" name="Nature">
        <title>Complex archaea that bridge the gap between prokaryotes and eukaryotes.</title>
        <authorList>
            <person name="Spang A."/>
            <person name="Saw J.H."/>
            <person name="Jorgensen S.L."/>
            <person name="Zaremba-Niedzwiedzka K."/>
            <person name="Martijn J."/>
            <person name="Lind A.E."/>
            <person name="van Eijk R."/>
            <person name="Schleper C."/>
            <person name="Guy L."/>
            <person name="Ettema T.J."/>
        </authorList>
    </citation>
    <scope>NUCLEOTIDE SEQUENCE</scope>
</reference>